<feature type="domain" description="HD" evidence="1">
    <location>
        <begin position="50"/>
        <end position="160"/>
    </location>
</feature>
<sequence length="402" mass="44588">MKIIKDPVHGYVEVDDHLLPLLDAPVMQRLRAVRQLGFSYLVYPGANHTRFEHSLGTMHLAGLMARQLDLPAEETLLVKTAALLHDIGHGPYSHAIEPFMEEYTGRSHHHIREVLVSTGTWDLINDAGIDPEAVCALIEGEHPLGGIIHGDLDVDRMDYLLRDAHYTGVPYGTVDAHRLIRSVMLTDRGMVLRESGINAAESLLIARTLMRPAVYFHHVGRIAEGIFGLALYYHISTGVDQTDMAALVRMDDGACIQTLRNSAAQRAQLLVARLLQRDLFKRALYVGKDQINTAALPAVRPQHEERAIAAAIADQAGVREEEVLVDIPEFPHEMSMAVQVRHRHLTVQLEELSPMLKTLNETRQGQWRLGVYAPAAVSEQVGLAAAAILHIRKPTAQGKLIL</sequence>
<dbReference type="Pfam" id="PF01966">
    <property type="entry name" value="HD"/>
    <property type="match status" value="1"/>
</dbReference>
<gene>
    <name evidence="2" type="ordered locus">Mpal_2577</name>
</gene>
<dbReference type="OrthoDB" id="8895at2157"/>
<evidence type="ECO:0000259" key="1">
    <source>
        <dbReference type="PROSITE" id="PS51831"/>
    </source>
</evidence>
<dbReference type="PANTHER" id="PTHR11373">
    <property type="entry name" value="DEOXYNUCLEOSIDE TRIPHOSPHATE TRIPHOSPHOHYDROLASE"/>
    <property type="match status" value="1"/>
</dbReference>
<dbReference type="CDD" id="cd00077">
    <property type="entry name" value="HDc"/>
    <property type="match status" value="1"/>
</dbReference>
<dbReference type="InterPro" id="IPR003607">
    <property type="entry name" value="HD/PDEase_dom"/>
</dbReference>
<protein>
    <submittedName>
        <fullName evidence="2">Metal dependent phosphohydrolase</fullName>
    </submittedName>
</protein>
<keyword evidence="3" id="KW-1185">Reference proteome</keyword>
<keyword evidence="2" id="KW-0378">Hydrolase</keyword>
<dbReference type="STRING" id="521011.Mpal_2577"/>
<accession>B8GF41</accession>
<dbReference type="EMBL" id="CP001338">
    <property type="protein sequence ID" value="ACL17847.1"/>
    <property type="molecule type" value="Genomic_DNA"/>
</dbReference>
<evidence type="ECO:0000313" key="2">
    <source>
        <dbReference type="EMBL" id="ACL17847.1"/>
    </source>
</evidence>
<dbReference type="KEGG" id="mpl:Mpal_2577"/>
<proteinExistence type="predicted"/>
<dbReference type="Gene3D" id="1.10.3210.10">
    <property type="entry name" value="Hypothetical protein af1432"/>
    <property type="match status" value="1"/>
</dbReference>
<dbReference type="HOGENOM" id="CLU_026821_3_1_2"/>
<dbReference type="SMART" id="SM00471">
    <property type="entry name" value="HDc"/>
    <property type="match status" value="1"/>
</dbReference>
<dbReference type="GeneID" id="7270704"/>
<dbReference type="AlphaFoldDB" id="B8GF41"/>
<evidence type="ECO:0000313" key="3">
    <source>
        <dbReference type="Proteomes" id="UP000002457"/>
    </source>
</evidence>
<dbReference type="InterPro" id="IPR050135">
    <property type="entry name" value="dGTPase-like"/>
</dbReference>
<organism evidence="2 3">
    <name type="scientific">Methanosphaerula palustris (strain ATCC BAA-1556 / DSM 19958 / E1-9c)</name>
    <dbReference type="NCBI Taxonomy" id="521011"/>
    <lineage>
        <taxon>Archaea</taxon>
        <taxon>Methanobacteriati</taxon>
        <taxon>Methanobacteriota</taxon>
        <taxon>Stenosarchaea group</taxon>
        <taxon>Methanomicrobia</taxon>
        <taxon>Methanomicrobiales</taxon>
        <taxon>Methanoregulaceae</taxon>
        <taxon>Methanosphaerula</taxon>
    </lineage>
</organism>
<dbReference type="Pfam" id="PF19276">
    <property type="entry name" value="HD_assoc_2"/>
    <property type="match status" value="1"/>
</dbReference>
<dbReference type="SUPFAM" id="SSF109604">
    <property type="entry name" value="HD-domain/PDEase-like"/>
    <property type="match status" value="1"/>
</dbReference>
<dbReference type="RefSeq" id="WP_012619166.1">
    <property type="nucleotide sequence ID" value="NC_011832.1"/>
</dbReference>
<dbReference type="InterPro" id="IPR045509">
    <property type="entry name" value="HD_assoc_2"/>
</dbReference>
<dbReference type="InterPro" id="IPR006674">
    <property type="entry name" value="HD_domain"/>
</dbReference>
<dbReference type="eggNOG" id="arCOG04430">
    <property type="taxonomic scope" value="Archaea"/>
</dbReference>
<dbReference type="GO" id="GO:0006203">
    <property type="term" value="P:dGTP catabolic process"/>
    <property type="evidence" value="ECO:0007669"/>
    <property type="project" value="TreeGrafter"/>
</dbReference>
<dbReference type="GO" id="GO:0008832">
    <property type="term" value="F:dGTPase activity"/>
    <property type="evidence" value="ECO:0007669"/>
    <property type="project" value="TreeGrafter"/>
</dbReference>
<dbReference type="PANTHER" id="PTHR11373:SF4">
    <property type="entry name" value="DEOXYNUCLEOSIDE TRIPHOSPHATE TRIPHOSPHOHYDROLASE SAMHD1"/>
    <property type="match status" value="1"/>
</dbReference>
<dbReference type="PROSITE" id="PS51831">
    <property type="entry name" value="HD"/>
    <property type="match status" value="1"/>
</dbReference>
<name>B8GF41_METPE</name>
<dbReference type="Proteomes" id="UP000002457">
    <property type="component" value="Chromosome"/>
</dbReference>
<reference evidence="2 3" key="1">
    <citation type="journal article" date="2015" name="Genome Announc.">
        <title>Complete Genome Sequence of Methanosphaerula palustris E1-9CT, a Hydrogenotrophic Methanogen Isolated from a Minerotrophic Fen Peatland.</title>
        <authorList>
            <person name="Cadillo-Quiroz H."/>
            <person name="Browne P."/>
            <person name="Kyrpides N."/>
            <person name="Woyke T."/>
            <person name="Goodwin L."/>
            <person name="Detter C."/>
            <person name="Yavitt J.B."/>
            <person name="Zinder S.H."/>
        </authorList>
    </citation>
    <scope>NUCLEOTIDE SEQUENCE [LARGE SCALE GENOMIC DNA]</scope>
    <source>
        <strain evidence="3">ATCC BAA-1556 / DSM 19958 / E1-9c</strain>
    </source>
</reference>